<gene>
    <name evidence="5" type="ORF">CBF35_04050</name>
</gene>
<evidence type="ECO:0000256" key="1">
    <source>
        <dbReference type="ARBA" id="ARBA00022490"/>
    </source>
</evidence>
<dbReference type="OrthoDB" id="9802383at2"/>
<keyword evidence="1" id="KW-0963">Cytoplasm</keyword>
<reference evidence="5 6" key="1">
    <citation type="submission" date="2017-05" db="EMBL/GenBank/DDBJ databases">
        <title>Vagococcus spp. assemblies.</title>
        <authorList>
            <person name="Gulvik C.A."/>
        </authorList>
    </citation>
    <scope>NUCLEOTIDE SEQUENCE [LARGE SCALE GENOMIC DNA]</scope>
    <source>
        <strain evidence="5 6">NCFB 2777</strain>
    </source>
</reference>
<dbReference type="AlphaFoldDB" id="A0A429ZTQ5"/>
<evidence type="ECO:0000313" key="6">
    <source>
        <dbReference type="Proteomes" id="UP000287239"/>
    </source>
</evidence>
<protein>
    <recommendedName>
        <fullName evidence="4">HTH LytTR-type domain-containing protein</fullName>
    </recommendedName>
</protein>
<evidence type="ECO:0000256" key="2">
    <source>
        <dbReference type="ARBA" id="ARBA00023012"/>
    </source>
</evidence>
<dbReference type="InterPro" id="IPR007492">
    <property type="entry name" value="LytTR_DNA-bd_dom"/>
</dbReference>
<proteinExistence type="predicted"/>
<dbReference type="Gene3D" id="2.40.50.1020">
    <property type="entry name" value="LytTr DNA-binding domain"/>
    <property type="match status" value="1"/>
</dbReference>
<dbReference type="GO" id="GO:0003677">
    <property type="term" value="F:DNA binding"/>
    <property type="evidence" value="ECO:0007669"/>
    <property type="project" value="InterPro"/>
</dbReference>
<dbReference type="PANTHER" id="PTHR37299:SF3">
    <property type="entry name" value="STAGE 0 SPORULATION PROTEIN A HOMOLOG"/>
    <property type="match status" value="1"/>
</dbReference>
<keyword evidence="2" id="KW-0902">Two-component regulatory system</keyword>
<dbReference type="Proteomes" id="UP000287239">
    <property type="component" value="Unassembled WGS sequence"/>
</dbReference>
<sequence length="258" mass="29339">MLSVFISTSKVQQNHALKSFIANYITIEKLDMTIEQTTTNPDDILSFIDPPSRLTGLYFVEVPTNLLEPTLQLILKIREADPLGKVVLLSSSSHLLLPLVLPYHIEPLDLIDLDNLADITNQVTACLKTAQNRHTSPLLTGRDFYLVKSQGTIRSIPYEEIILAETSTRPHQITLHLKEEAIPHYANLRTIQDLSTTFIRPHHSYVINMSHFLQVDYKAKMIYLTGDQTCPLSRSGAVRIKNYLTKKPKNLRIKVRDL</sequence>
<organism evidence="5 6">
    <name type="scientific">Vagococcus salmoninarum</name>
    <dbReference type="NCBI Taxonomy" id="2739"/>
    <lineage>
        <taxon>Bacteria</taxon>
        <taxon>Bacillati</taxon>
        <taxon>Bacillota</taxon>
        <taxon>Bacilli</taxon>
        <taxon>Lactobacillales</taxon>
        <taxon>Enterococcaceae</taxon>
        <taxon>Vagococcus</taxon>
    </lineage>
</organism>
<keyword evidence="6" id="KW-1185">Reference proteome</keyword>
<dbReference type="SMART" id="SM00850">
    <property type="entry name" value="LytTR"/>
    <property type="match status" value="1"/>
</dbReference>
<dbReference type="Gene3D" id="3.40.50.2300">
    <property type="match status" value="1"/>
</dbReference>
<evidence type="ECO:0000256" key="3">
    <source>
        <dbReference type="ARBA" id="ARBA00023159"/>
    </source>
</evidence>
<evidence type="ECO:0000259" key="4">
    <source>
        <dbReference type="PROSITE" id="PS50930"/>
    </source>
</evidence>
<dbReference type="EMBL" id="NGJU01000004">
    <property type="protein sequence ID" value="RST97107.1"/>
    <property type="molecule type" value="Genomic_DNA"/>
</dbReference>
<name>A0A429ZTQ5_9ENTE</name>
<comment type="caution">
    <text evidence="5">The sequence shown here is derived from an EMBL/GenBank/DDBJ whole genome shotgun (WGS) entry which is preliminary data.</text>
</comment>
<feature type="domain" description="HTH LytTR-type" evidence="4">
    <location>
        <begin position="147"/>
        <end position="246"/>
    </location>
</feature>
<dbReference type="RefSeq" id="WP_126778707.1">
    <property type="nucleotide sequence ID" value="NZ_NGJU01000004.1"/>
</dbReference>
<evidence type="ECO:0000313" key="5">
    <source>
        <dbReference type="EMBL" id="RST97107.1"/>
    </source>
</evidence>
<dbReference type="InterPro" id="IPR046947">
    <property type="entry name" value="LytR-like"/>
</dbReference>
<dbReference type="PANTHER" id="PTHR37299">
    <property type="entry name" value="TRANSCRIPTIONAL REGULATOR-RELATED"/>
    <property type="match status" value="1"/>
</dbReference>
<dbReference type="GO" id="GO:0000156">
    <property type="term" value="F:phosphorelay response regulator activity"/>
    <property type="evidence" value="ECO:0007669"/>
    <property type="project" value="InterPro"/>
</dbReference>
<keyword evidence="3" id="KW-0010">Activator</keyword>
<accession>A0A429ZTQ5</accession>
<dbReference type="PROSITE" id="PS50930">
    <property type="entry name" value="HTH_LYTTR"/>
    <property type="match status" value="1"/>
</dbReference>
<dbReference type="GeneID" id="98567531"/>
<dbReference type="Pfam" id="PF04397">
    <property type="entry name" value="LytTR"/>
    <property type="match status" value="1"/>
</dbReference>